<sequence>MNPNNDLSFSDEESEMFDLPEYVIRPIDPEDIKAIKEIPTMEEMRKIACVGFKKIYEGCKNSYLVENFGYTLDDVPENLLEQFRKEDEDYQEFKEIKSYSSDLLEKKDDSQQKEKINVEKIGENIQLIELNDSSLEQTKQPDNSTQSSFQDCYGFNEKLSEKSINNSFSETNGNQYPQNFPNSKLNNEIVKPLSNFSLDKNDANYLNVKFRRMPCIVGANSFNCSSIKFNQQMPRHEFYNQQRNLLNQMDKSENFQNNINVQNFLESSASLVDSYYNQIGTNLKNQFISNK</sequence>
<comment type="caution">
    <text evidence="1">The sequence shown here is derived from an EMBL/GenBank/DDBJ whole genome shotgun (WGS) entry which is preliminary data.</text>
</comment>
<dbReference type="AlphaFoldDB" id="A0A3M7S4H8"/>
<dbReference type="Proteomes" id="UP000276133">
    <property type="component" value="Unassembled WGS sequence"/>
</dbReference>
<protein>
    <submittedName>
        <fullName evidence="1">Uncharacterized protein</fullName>
    </submittedName>
</protein>
<keyword evidence="2" id="KW-1185">Reference proteome</keyword>
<organism evidence="1 2">
    <name type="scientific">Brachionus plicatilis</name>
    <name type="common">Marine rotifer</name>
    <name type="synonym">Brachionus muelleri</name>
    <dbReference type="NCBI Taxonomy" id="10195"/>
    <lineage>
        <taxon>Eukaryota</taxon>
        <taxon>Metazoa</taxon>
        <taxon>Spiralia</taxon>
        <taxon>Gnathifera</taxon>
        <taxon>Rotifera</taxon>
        <taxon>Eurotatoria</taxon>
        <taxon>Monogononta</taxon>
        <taxon>Pseudotrocha</taxon>
        <taxon>Ploima</taxon>
        <taxon>Brachionidae</taxon>
        <taxon>Brachionus</taxon>
    </lineage>
</organism>
<evidence type="ECO:0000313" key="2">
    <source>
        <dbReference type="Proteomes" id="UP000276133"/>
    </source>
</evidence>
<proteinExistence type="predicted"/>
<name>A0A3M7S4H8_BRAPC</name>
<accession>A0A3M7S4H8</accession>
<dbReference type="EMBL" id="REGN01002078">
    <property type="protein sequence ID" value="RNA30530.1"/>
    <property type="molecule type" value="Genomic_DNA"/>
</dbReference>
<evidence type="ECO:0000313" key="1">
    <source>
        <dbReference type="EMBL" id="RNA30530.1"/>
    </source>
</evidence>
<reference evidence="1 2" key="1">
    <citation type="journal article" date="2018" name="Sci. Rep.">
        <title>Genomic signatures of local adaptation to the degree of environmental predictability in rotifers.</title>
        <authorList>
            <person name="Franch-Gras L."/>
            <person name="Hahn C."/>
            <person name="Garcia-Roger E.M."/>
            <person name="Carmona M.J."/>
            <person name="Serra M."/>
            <person name="Gomez A."/>
        </authorList>
    </citation>
    <scope>NUCLEOTIDE SEQUENCE [LARGE SCALE GENOMIC DNA]</scope>
    <source>
        <strain evidence="1">HYR1</strain>
    </source>
</reference>
<gene>
    <name evidence="1" type="ORF">BpHYR1_052177</name>
</gene>